<dbReference type="GO" id="GO:0000155">
    <property type="term" value="F:phosphorelay sensor kinase activity"/>
    <property type="evidence" value="ECO:0007669"/>
    <property type="project" value="InterPro"/>
</dbReference>
<dbReference type="EMBL" id="FXTN01000003">
    <property type="protein sequence ID" value="SMO52238.1"/>
    <property type="molecule type" value="Genomic_DNA"/>
</dbReference>
<dbReference type="InterPro" id="IPR003594">
    <property type="entry name" value="HATPase_dom"/>
</dbReference>
<comment type="catalytic activity">
    <reaction evidence="1">
        <text>ATP + protein L-histidine = ADP + protein N-phospho-L-histidine.</text>
        <dbReference type="EC" id="2.7.13.3"/>
    </reaction>
</comment>
<organism evidence="6 7">
    <name type="scientific">Pedobacter westerhofensis</name>
    <dbReference type="NCBI Taxonomy" id="425512"/>
    <lineage>
        <taxon>Bacteria</taxon>
        <taxon>Pseudomonadati</taxon>
        <taxon>Bacteroidota</taxon>
        <taxon>Sphingobacteriia</taxon>
        <taxon>Sphingobacteriales</taxon>
        <taxon>Sphingobacteriaceae</taxon>
        <taxon>Pedobacter</taxon>
    </lineage>
</organism>
<reference evidence="6 7" key="1">
    <citation type="submission" date="2017-05" db="EMBL/GenBank/DDBJ databases">
        <authorList>
            <person name="Varghese N."/>
            <person name="Submissions S."/>
        </authorList>
    </citation>
    <scope>NUCLEOTIDE SEQUENCE [LARGE SCALE GENOMIC DNA]</scope>
    <source>
        <strain evidence="6 7">DSM 19036</strain>
    </source>
</reference>
<dbReference type="Gene3D" id="2.130.10.10">
    <property type="entry name" value="YVTN repeat-like/Quinoprotein amine dehydrogenase"/>
    <property type="match status" value="2"/>
</dbReference>
<evidence type="ECO:0000256" key="2">
    <source>
        <dbReference type="ARBA" id="ARBA00012438"/>
    </source>
</evidence>
<gene>
    <name evidence="6" type="ORF">SAMN06265348_10367</name>
</gene>
<evidence type="ECO:0000256" key="3">
    <source>
        <dbReference type="ARBA" id="ARBA00022553"/>
    </source>
</evidence>
<accession>A0A521BYH1</accession>
<dbReference type="CDD" id="cd00082">
    <property type="entry name" value="HisKA"/>
    <property type="match status" value="1"/>
</dbReference>
<feature type="transmembrane region" description="Helical" evidence="4">
    <location>
        <begin position="781"/>
        <end position="802"/>
    </location>
</feature>
<dbReference type="FunFam" id="2.60.40.10:FF:000791">
    <property type="entry name" value="Two-component system sensor histidine kinase/response regulator"/>
    <property type="match status" value="1"/>
</dbReference>
<dbReference type="InterPro" id="IPR004358">
    <property type="entry name" value="Sig_transdc_His_kin-like_C"/>
</dbReference>
<evidence type="ECO:0000259" key="5">
    <source>
        <dbReference type="PROSITE" id="PS50109"/>
    </source>
</evidence>
<keyword evidence="3" id="KW-0597">Phosphoprotein</keyword>
<dbReference type="Gene3D" id="3.30.565.10">
    <property type="entry name" value="Histidine kinase-like ATPase, C-terminal domain"/>
    <property type="match status" value="1"/>
</dbReference>
<dbReference type="SUPFAM" id="SSF47384">
    <property type="entry name" value="Homodimeric domain of signal transducing histidine kinase"/>
    <property type="match status" value="1"/>
</dbReference>
<dbReference type="InterPro" id="IPR015943">
    <property type="entry name" value="WD40/YVTN_repeat-like_dom_sf"/>
</dbReference>
<dbReference type="PRINTS" id="PR00344">
    <property type="entry name" value="BCTRLSENSOR"/>
</dbReference>
<evidence type="ECO:0000256" key="1">
    <source>
        <dbReference type="ARBA" id="ARBA00000085"/>
    </source>
</evidence>
<dbReference type="PROSITE" id="PS50109">
    <property type="entry name" value="HIS_KIN"/>
    <property type="match status" value="1"/>
</dbReference>
<dbReference type="Pfam" id="PF07495">
    <property type="entry name" value="Y_Y_Y"/>
    <property type="match status" value="1"/>
</dbReference>
<proteinExistence type="predicted"/>
<dbReference type="InterPro" id="IPR036890">
    <property type="entry name" value="HATPase_C_sf"/>
</dbReference>
<dbReference type="Gene3D" id="2.60.40.10">
    <property type="entry name" value="Immunoglobulins"/>
    <property type="match status" value="1"/>
</dbReference>
<keyword evidence="4" id="KW-0812">Transmembrane</keyword>
<dbReference type="SUPFAM" id="SSF55874">
    <property type="entry name" value="ATPase domain of HSP90 chaperone/DNA topoisomerase II/histidine kinase"/>
    <property type="match status" value="1"/>
</dbReference>
<dbReference type="SMART" id="SM00387">
    <property type="entry name" value="HATPase_c"/>
    <property type="match status" value="1"/>
</dbReference>
<keyword evidence="4" id="KW-1133">Transmembrane helix</keyword>
<evidence type="ECO:0000313" key="7">
    <source>
        <dbReference type="Proteomes" id="UP000320300"/>
    </source>
</evidence>
<name>A0A521BYH1_9SPHI</name>
<dbReference type="SUPFAM" id="SSF63829">
    <property type="entry name" value="Calcium-dependent phosphotriesterase"/>
    <property type="match status" value="1"/>
</dbReference>
<evidence type="ECO:0000256" key="4">
    <source>
        <dbReference type="SAM" id="Phobius"/>
    </source>
</evidence>
<dbReference type="InterPro" id="IPR013783">
    <property type="entry name" value="Ig-like_fold"/>
</dbReference>
<dbReference type="InterPro" id="IPR036097">
    <property type="entry name" value="HisK_dim/P_sf"/>
</dbReference>
<dbReference type="RefSeq" id="WP_142527285.1">
    <property type="nucleotide sequence ID" value="NZ_CBCSJO010000004.1"/>
</dbReference>
<evidence type="ECO:0000313" key="6">
    <source>
        <dbReference type="EMBL" id="SMO52238.1"/>
    </source>
</evidence>
<dbReference type="SMART" id="SM00388">
    <property type="entry name" value="HisKA"/>
    <property type="match status" value="1"/>
</dbReference>
<dbReference type="InterPro" id="IPR011123">
    <property type="entry name" value="Y_Y_Y"/>
</dbReference>
<dbReference type="InterPro" id="IPR011047">
    <property type="entry name" value="Quinoprotein_ADH-like_sf"/>
</dbReference>
<dbReference type="Proteomes" id="UP000320300">
    <property type="component" value="Unassembled WGS sequence"/>
</dbReference>
<dbReference type="InterPro" id="IPR011110">
    <property type="entry name" value="Reg_prop"/>
</dbReference>
<keyword evidence="7" id="KW-1185">Reference proteome</keyword>
<dbReference type="SUPFAM" id="SSF50998">
    <property type="entry name" value="Quinoprotein alcohol dehydrogenase-like"/>
    <property type="match status" value="1"/>
</dbReference>
<dbReference type="Pfam" id="PF02518">
    <property type="entry name" value="HATPase_c"/>
    <property type="match status" value="1"/>
</dbReference>
<dbReference type="CDD" id="cd00075">
    <property type="entry name" value="HATPase"/>
    <property type="match status" value="1"/>
</dbReference>
<dbReference type="FunFam" id="1.10.287.130:FF:000045">
    <property type="entry name" value="Two-component system sensor histidine kinase/response regulator"/>
    <property type="match status" value="1"/>
</dbReference>
<sequence>MNFFLRTVFLSLLMGGMVCTCLGQPYYFKHYQVDDGLVHNSVTSILQDSKGLIWVGTRGGLNCFDGYTFKTIKNKENKLGDIGNNVITVIREDRKGMLWIGTGKGIFRYDPYREVLSILKTAPQSYINSLVIDAEDNLWFLSSDSLYHYKQRQCKTETLRLSGNCVAIDTERNIWVGNNDGVASIYNPVSKSVKTVRLVDKSLPDKLRSVNQLLPLPNGKVLVGCFSQGLKIYDTKTEQVHAISLNGSRDNNVYVRDITAAGQQEYWISTESGIYIYNLATGTSHNLSKSSGDPYSIADNAVYTACRDNQGSMWVGTFFGGLNYYSKENARFEKYYPKMGSNSISGNAVREISPDHHGNLWIGTEDAGLNKFNPQTGKFIHYTATGNKKDLSYPNIHGLLSVGHQLFIGPFFHGLEIMDTGTGKITDRFKLIGKKEEDASDFVLSIFLTKDSTLLIGTGYNNPGLFAFDRKQKSFTRIKQIPYGSYVFHIMEDNKGNIWTASVSQGAFYYHPRSGRTGNIHFSKKLNGQYSNEPSVRYILQDSNHNMWFATGGGGLIKLSADLKSFRKFTTENGMPSNVIFCMLEDQSKHLWLSTLRGLVCMDLKTEQFKIYTQSNGLITDQFNYNSAYKDQNGKMYFGSVKGMVAFDPAQFSNLQPSPPTYITGFQINNKEIIPNDQSGTLAKSILYTDTIVLNHDQSNFSIEFAALNYSSPQVTRYKYRMKGLDKQWTYLNSNRKAYFTELSAGEYTFMVQAESNVGNWTGKERTLFIKVLPPFWKSTFAWLIYLLTLGTGIYLSVRYYHRSLERKNLNRLRLFEHEKEKEIYQAKIEFFTNIAHEIQTPLTLIVGPVELLISKTAEQPGVRKALQMIEKNAKRLADLTAQLLDFRKTETHQFGLNFVKTDITGLVREQFAIFQDQAAKAGRNIRFESSMPHITAFVDPEALMKICSNLISNAIKYSGTFVTVSMDQFNAADEQFTIRFSNDGKGIPEEFAKKIFEPFFRLKGNDKPGTGIGLSLARSLAELHNGSLRLAVNTDSITVFELQLPVHQKFEFKLSSWKKINNYDRQHIDH</sequence>
<dbReference type="Pfam" id="PF07494">
    <property type="entry name" value="Reg_prop"/>
    <property type="match status" value="5"/>
</dbReference>
<dbReference type="OrthoDB" id="9809670at2"/>
<dbReference type="InterPro" id="IPR005467">
    <property type="entry name" value="His_kinase_dom"/>
</dbReference>
<dbReference type="Pfam" id="PF00512">
    <property type="entry name" value="HisKA"/>
    <property type="match status" value="1"/>
</dbReference>
<dbReference type="PANTHER" id="PTHR43547">
    <property type="entry name" value="TWO-COMPONENT HISTIDINE KINASE"/>
    <property type="match status" value="1"/>
</dbReference>
<keyword evidence="4" id="KW-0472">Membrane</keyword>
<dbReference type="Gene3D" id="1.10.287.130">
    <property type="match status" value="1"/>
</dbReference>
<keyword evidence="6" id="KW-0808">Transferase</keyword>
<dbReference type="PANTHER" id="PTHR43547:SF2">
    <property type="entry name" value="HYBRID SIGNAL TRANSDUCTION HISTIDINE KINASE C"/>
    <property type="match status" value="1"/>
</dbReference>
<protein>
    <recommendedName>
        <fullName evidence="2">histidine kinase</fullName>
        <ecNumber evidence="2">2.7.13.3</ecNumber>
    </recommendedName>
</protein>
<keyword evidence="6" id="KW-0418">Kinase</keyword>
<feature type="domain" description="Histidine kinase" evidence="5">
    <location>
        <begin position="834"/>
        <end position="1049"/>
    </location>
</feature>
<dbReference type="EC" id="2.7.13.3" evidence="2"/>
<dbReference type="InterPro" id="IPR003661">
    <property type="entry name" value="HisK_dim/P_dom"/>
</dbReference>
<dbReference type="AlphaFoldDB" id="A0A521BYH1"/>